<feature type="compositionally biased region" description="Basic and acidic residues" evidence="1">
    <location>
        <begin position="51"/>
        <end position="69"/>
    </location>
</feature>
<evidence type="ECO:0000313" key="2">
    <source>
        <dbReference type="EMBL" id="KAA6385681.1"/>
    </source>
</evidence>
<evidence type="ECO:0000313" key="3">
    <source>
        <dbReference type="Proteomes" id="UP000324800"/>
    </source>
</evidence>
<evidence type="ECO:0000256" key="1">
    <source>
        <dbReference type="SAM" id="MobiDB-lite"/>
    </source>
</evidence>
<protein>
    <submittedName>
        <fullName evidence="2">Uncharacterized protein</fullName>
    </submittedName>
</protein>
<dbReference type="EMBL" id="SNRW01005155">
    <property type="protein sequence ID" value="KAA6385681.1"/>
    <property type="molecule type" value="Genomic_DNA"/>
</dbReference>
<feature type="region of interest" description="Disordered" evidence="1">
    <location>
        <begin position="253"/>
        <end position="290"/>
    </location>
</feature>
<accession>A0A5J4VSY0</accession>
<reference evidence="2 3" key="1">
    <citation type="submission" date="2019-03" db="EMBL/GenBank/DDBJ databases">
        <title>Single cell metagenomics reveals metabolic interactions within the superorganism composed of flagellate Streblomastix strix and complex community of Bacteroidetes bacteria on its surface.</title>
        <authorList>
            <person name="Treitli S.C."/>
            <person name="Kolisko M."/>
            <person name="Husnik F."/>
            <person name="Keeling P."/>
            <person name="Hampl V."/>
        </authorList>
    </citation>
    <scope>NUCLEOTIDE SEQUENCE [LARGE SCALE GENOMIC DNA]</scope>
    <source>
        <strain evidence="2">ST1C</strain>
    </source>
</reference>
<comment type="caution">
    <text evidence="2">The sequence shown here is derived from an EMBL/GenBank/DDBJ whole genome shotgun (WGS) entry which is preliminary data.</text>
</comment>
<dbReference type="Proteomes" id="UP000324800">
    <property type="component" value="Unassembled WGS sequence"/>
</dbReference>
<dbReference type="AlphaFoldDB" id="A0A5J4VSY0"/>
<organism evidence="2 3">
    <name type="scientific">Streblomastix strix</name>
    <dbReference type="NCBI Taxonomy" id="222440"/>
    <lineage>
        <taxon>Eukaryota</taxon>
        <taxon>Metamonada</taxon>
        <taxon>Preaxostyla</taxon>
        <taxon>Oxymonadida</taxon>
        <taxon>Streblomastigidae</taxon>
        <taxon>Streblomastix</taxon>
    </lineage>
</organism>
<proteinExistence type="predicted"/>
<sequence>MTERTLTMQCYKQIIWHENILKDQFNKVIRRVDKYTQMQSYAYHYNYRQHKENSKGRVRDRKPQKDKKTMNSKKMTFQNRLCQEKPHLDFLHINDDSQIWTNLLRGSQIPGLLNVDNGEAGFINIHPEIDEQQSEAIIYLIRFALEQIVEQFEKDFKDYQIAVGKIEQIDADRIDDSVDNDQSEIEIVYVTDEDNGLRKNVYGTQFKVVVNGEANPDINITKISINTSFHNVNGPDGLGGNGRGTQLRATINNNGNSNEQIIDNTDNAKDNQQGNDSRIERNEDLNGPNDTNLIIKEAKQQGNTISLQQEPNTLQFTLRHR</sequence>
<name>A0A5J4VSY0_9EUKA</name>
<feature type="region of interest" description="Disordered" evidence="1">
    <location>
        <begin position="51"/>
        <end position="72"/>
    </location>
</feature>
<feature type="compositionally biased region" description="Polar residues" evidence="1">
    <location>
        <begin position="253"/>
        <end position="276"/>
    </location>
</feature>
<gene>
    <name evidence="2" type="ORF">EZS28_018794</name>
</gene>